<keyword evidence="2" id="KW-0469">Meiosis</keyword>
<keyword evidence="2" id="KW-0732">Signal</keyword>
<feature type="region of interest" description="Disordered" evidence="3">
    <location>
        <begin position="661"/>
        <end position="710"/>
    </location>
</feature>
<dbReference type="GO" id="GO:0034198">
    <property type="term" value="P:cellular response to amino acid starvation"/>
    <property type="evidence" value="ECO:0007669"/>
    <property type="project" value="TreeGrafter"/>
</dbReference>
<evidence type="ECO:0000256" key="2">
    <source>
        <dbReference type="RuleBase" id="RU368069"/>
    </source>
</evidence>
<evidence type="ECO:0000313" key="6">
    <source>
        <dbReference type="Proteomes" id="UP000053477"/>
    </source>
</evidence>
<evidence type="ECO:0000313" key="5">
    <source>
        <dbReference type="EMBL" id="KLO18243.1"/>
    </source>
</evidence>
<dbReference type="InterPro" id="IPR056603">
    <property type="entry name" value="HTH_NPRL3"/>
</dbReference>
<feature type="region of interest" description="Disordered" evidence="3">
    <location>
        <begin position="587"/>
        <end position="644"/>
    </location>
</feature>
<evidence type="ECO:0000256" key="3">
    <source>
        <dbReference type="SAM" id="MobiDB-lite"/>
    </source>
</evidence>
<dbReference type="GO" id="GO:1904262">
    <property type="term" value="P:negative regulation of TORC1 signaling"/>
    <property type="evidence" value="ECO:0007669"/>
    <property type="project" value="TreeGrafter"/>
</dbReference>
<dbReference type="PANTHER" id="PTHR13153">
    <property type="entry name" value="CGTHBA PROTEIN -14 GENE PROTEIN"/>
    <property type="match status" value="1"/>
</dbReference>
<reference evidence="5 6" key="1">
    <citation type="submission" date="2015-04" db="EMBL/GenBank/DDBJ databases">
        <title>Complete genome sequence of Schizopora paradoxa KUC8140, a cosmopolitan wood degrader in East Asia.</title>
        <authorList>
            <consortium name="DOE Joint Genome Institute"/>
            <person name="Min B."/>
            <person name="Park H."/>
            <person name="Jang Y."/>
            <person name="Kim J.-J."/>
            <person name="Kim K.H."/>
            <person name="Pangilinan J."/>
            <person name="Lipzen A."/>
            <person name="Riley R."/>
            <person name="Grigoriev I.V."/>
            <person name="Spatafora J.W."/>
            <person name="Choi I.-G."/>
        </authorList>
    </citation>
    <scope>NUCLEOTIDE SEQUENCE [LARGE SCALE GENOMIC DNA]</scope>
    <source>
        <strain evidence="5 6">KUC8140</strain>
    </source>
</reference>
<feature type="domain" description="GATOR1 complex protein NPRL3 C-terminal HTH" evidence="4">
    <location>
        <begin position="726"/>
        <end position="785"/>
    </location>
</feature>
<dbReference type="STRING" id="27342.A0A0H2S969"/>
<dbReference type="FunCoup" id="A0A0H2S969">
    <property type="interactions" value="101"/>
</dbReference>
<dbReference type="InParanoid" id="A0A0H2S969"/>
<dbReference type="Proteomes" id="UP000053477">
    <property type="component" value="Unassembled WGS sequence"/>
</dbReference>
<comment type="subcellular location">
    <subcellularLocation>
        <location evidence="2">Vacuole membrane</location>
        <topology evidence="2">Peripheral membrane protein</topology>
    </subcellularLocation>
</comment>
<dbReference type="GO" id="GO:0051321">
    <property type="term" value="P:meiotic cell cycle"/>
    <property type="evidence" value="ECO:0007669"/>
    <property type="project" value="UniProtKB-UniRule"/>
</dbReference>
<dbReference type="GO" id="GO:0010508">
    <property type="term" value="P:positive regulation of autophagy"/>
    <property type="evidence" value="ECO:0007669"/>
    <property type="project" value="TreeGrafter"/>
</dbReference>
<dbReference type="PANTHER" id="PTHR13153:SF5">
    <property type="entry name" value="GATOR COMPLEX PROTEIN NPRL3"/>
    <property type="match status" value="1"/>
</dbReference>
<feature type="compositionally biased region" description="Polar residues" evidence="3">
    <location>
        <begin position="81"/>
        <end position="94"/>
    </location>
</feature>
<proteinExistence type="inferred from homology"/>
<dbReference type="OrthoDB" id="18648at2759"/>
<dbReference type="GO" id="GO:0038202">
    <property type="term" value="P:TORC1 signaling"/>
    <property type="evidence" value="ECO:0007669"/>
    <property type="project" value="TreeGrafter"/>
</dbReference>
<dbReference type="Pfam" id="PF24064">
    <property type="entry name" value="HTH_NPRL3"/>
    <property type="match status" value="1"/>
</dbReference>
<evidence type="ECO:0000256" key="1">
    <source>
        <dbReference type="ARBA" id="ARBA00010546"/>
    </source>
</evidence>
<dbReference type="AlphaFoldDB" id="A0A0H2S969"/>
<name>A0A0H2S969_9AGAM</name>
<keyword evidence="6" id="KW-1185">Reference proteome</keyword>
<feature type="compositionally biased region" description="Acidic residues" evidence="3">
    <location>
        <begin position="684"/>
        <end position="701"/>
    </location>
</feature>
<dbReference type="GO" id="GO:0005774">
    <property type="term" value="C:vacuolar membrane"/>
    <property type="evidence" value="ECO:0007669"/>
    <property type="project" value="UniProtKB-SubCell"/>
</dbReference>
<evidence type="ECO:0000259" key="4">
    <source>
        <dbReference type="Pfam" id="PF24064"/>
    </source>
</evidence>
<protein>
    <recommendedName>
        <fullName evidence="2">Nitrogen permease regulator 3</fullName>
    </recommendedName>
    <alternativeName>
        <fullName evidence="2">Required for meiotic nuclear division protein 11</fullName>
    </alternativeName>
</protein>
<dbReference type="InterPro" id="IPR005365">
    <property type="entry name" value="Npr3"/>
</dbReference>
<gene>
    <name evidence="5" type="ORF">SCHPADRAFT_866880</name>
</gene>
<sequence>MSETLLAILFVTSSSKGTNLVFHWPPFPSLSSRLARPKPQPELDIENVWLAATNKDPETVKKGVVDIDEWEYEWKRPSTVQTRSRSRSFANPQGRSRPTSRRASPSKDGDISHQSISLEEAEYSNLLGYSAEFLAGILSPTDNICHQKFDLVVDDLAFIGHPVCADTDGSWKFKEDTFPDRSRRGRGSRAGSGRDTDTAHISPITAEFPKAILDRQSGLQTFHLVLVLDVPDPSSSASGNLFKYFHVLYEQIAFTVTAMLYQEQVLHRYVDSECDVLIRLREIAMNKGTSFSEFVGQALDDSSLARAIKALHDSIKSNTIARLVINNVGIEVQLPPQLDKLLHPEDDNPDYVEHAGPVEVSWGPELHFGWSLPGLAPWKSLLLFDLDEEHNELKRNLNQPGMTPKDQMLAEGLIQFLETVSIFDSLATVAHSLDWDLETQVYPTVRWLVYHRRAKIVDTVHRGLRTVFALPSKTERSLPDLTAEFARAFPQPVIPPLPKLFATISNPSNSATTPAATSPSYNPVSTSLQTGIQLEAPHFFATVVKSKDLIPLYQDVVIWLLRHDALVTLHLRIRLVATAKIKSRARQAMDHAAKRRANRRLSSAEDAAGLEDPEELNGTHHSRSFSRRTSGATHTLNDQFGDDKDSDALLISESSSFRQRRYSSRSNKSDLVGMVIPEEKDNYDGDSDGVDLDGDGDESESGDGATFGEIEDDLLPSIIRDPGMATPLQRKWIKAMSEGKSEEIKRRFEAVNQYFDGKRTDDEILHKADISRKQLREVLHHYEEHASPIPIFQSFRLI</sequence>
<accession>A0A0H2S969</accession>
<organism evidence="5 6">
    <name type="scientific">Schizopora paradoxa</name>
    <dbReference type="NCBI Taxonomy" id="27342"/>
    <lineage>
        <taxon>Eukaryota</taxon>
        <taxon>Fungi</taxon>
        <taxon>Dikarya</taxon>
        <taxon>Basidiomycota</taxon>
        <taxon>Agaricomycotina</taxon>
        <taxon>Agaricomycetes</taxon>
        <taxon>Hymenochaetales</taxon>
        <taxon>Schizoporaceae</taxon>
        <taxon>Schizopora</taxon>
    </lineage>
</organism>
<comment type="similarity">
    <text evidence="1 2">Belongs to the NPR3 family.</text>
</comment>
<dbReference type="EMBL" id="KQ085896">
    <property type="protein sequence ID" value="KLO18243.1"/>
    <property type="molecule type" value="Genomic_DNA"/>
</dbReference>
<feature type="region of interest" description="Disordered" evidence="3">
    <location>
        <begin position="175"/>
        <end position="199"/>
    </location>
</feature>
<feature type="region of interest" description="Disordered" evidence="3">
    <location>
        <begin position="81"/>
        <end position="114"/>
    </location>
</feature>
<dbReference type="GO" id="GO:1990130">
    <property type="term" value="C:GATOR1 complex"/>
    <property type="evidence" value="ECO:0007669"/>
    <property type="project" value="TreeGrafter"/>
</dbReference>
<comment type="function">
    <text evidence="2">Mediates inactivation of the TORC1 complex in response to amino acid starvation. Required for meiotic nuclear division.</text>
</comment>
<dbReference type="Pfam" id="PF03666">
    <property type="entry name" value="NPR3"/>
    <property type="match status" value="1"/>
</dbReference>